<evidence type="ECO:0000313" key="8">
    <source>
        <dbReference type="Proteomes" id="UP000886476"/>
    </source>
</evidence>
<dbReference type="EMBL" id="JABFDN010000001">
    <property type="protein sequence ID" value="NPU64006.1"/>
    <property type="molecule type" value="Genomic_DNA"/>
</dbReference>
<dbReference type="Pfam" id="PF00389">
    <property type="entry name" value="2-Hacid_dh"/>
    <property type="match status" value="1"/>
</dbReference>
<keyword evidence="8" id="KW-1185">Reference proteome</keyword>
<evidence type="ECO:0000256" key="3">
    <source>
        <dbReference type="ARBA" id="ARBA00023027"/>
    </source>
</evidence>
<feature type="domain" description="D-isomer specific 2-hydroxyacid dehydrogenase catalytic" evidence="5">
    <location>
        <begin position="12"/>
        <end position="326"/>
    </location>
</feature>
<dbReference type="PROSITE" id="PS00670">
    <property type="entry name" value="D_2_HYDROXYACID_DH_2"/>
    <property type="match status" value="1"/>
</dbReference>
<dbReference type="InterPro" id="IPR006139">
    <property type="entry name" value="D-isomer_2_OHA_DH_cat_dom"/>
</dbReference>
<dbReference type="PANTHER" id="PTHR42789:SF1">
    <property type="entry name" value="D-ISOMER SPECIFIC 2-HYDROXYACID DEHYDROGENASE FAMILY PROTEIN (AFU_ORTHOLOGUE AFUA_6G10090)"/>
    <property type="match status" value="1"/>
</dbReference>
<proteinExistence type="inferred from homology"/>
<dbReference type="SUPFAM" id="SSF51735">
    <property type="entry name" value="NAD(P)-binding Rossmann-fold domains"/>
    <property type="match status" value="1"/>
</dbReference>
<dbReference type="SUPFAM" id="SSF52283">
    <property type="entry name" value="Formate/glycerate dehydrogenase catalytic domain-like"/>
    <property type="match status" value="1"/>
</dbReference>
<dbReference type="PANTHER" id="PTHR42789">
    <property type="entry name" value="D-ISOMER SPECIFIC 2-HYDROXYACID DEHYDROGENASE FAMILY PROTEIN (AFU_ORTHOLOGUE AFUA_6G10090)"/>
    <property type="match status" value="1"/>
</dbReference>
<dbReference type="Gene3D" id="3.40.50.720">
    <property type="entry name" value="NAD(P)-binding Rossmann-like Domain"/>
    <property type="match status" value="2"/>
</dbReference>
<keyword evidence="3" id="KW-0520">NAD</keyword>
<dbReference type="InterPro" id="IPR050857">
    <property type="entry name" value="D-2-hydroxyacid_DH"/>
</dbReference>
<evidence type="ECO:0000259" key="6">
    <source>
        <dbReference type="Pfam" id="PF02826"/>
    </source>
</evidence>
<dbReference type="CDD" id="cd12173">
    <property type="entry name" value="PGDH_4"/>
    <property type="match status" value="1"/>
</dbReference>
<evidence type="ECO:0000256" key="1">
    <source>
        <dbReference type="ARBA" id="ARBA00005854"/>
    </source>
</evidence>
<organism evidence="7 8">
    <name type="scientific">Bradyrhizobium aeschynomenes</name>
    <dbReference type="NCBI Taxonomy" id="2734909"/>
    <lineage>
        <taxon>Bacteria</taxon>
        <taxon>Pseudomonadati</taxon>
        <taxon>Pseudomonadota</taxon>
        <taxon>Alphaproteobacteria</taxon>
        <taxon>Hyphomicrobiales</taxon>
        <taxon>Nitrobacteraceae</taxon>
        <taxon>Bradyrhizobium</taxon>
    </lineage>
</organism>
<dbReference type="Proteomes" id="UP000886476">
    <property type="component" value="Unassembled WGS sequence"/>
</dbReference>
<evidence type="ECO:0000256" key="2">
    <source>
        <dbReference type="ARBA" id="ARBA00023002"/>
    </source>
</evidence>
<evidence type="ECO:0000259" key="5">
    <source>
        <dbReference type="Pfam" id="PF00389"/>
    </source>
</evidence>
<dbReference type="InterPro" id="IPR006140">
    <property type="entry name" value="D-isomer_DH_NAD-bd"/>
</dbReference>
<sequence length="332" mass="35359">MSTRTATNKNKILVTESFSAKGRALLAARDDVEMIEFPNMISAADFSALLTSHAPVHGVALGATRFGEPELVAAGDMKVVTRIGVGFDAVDVPALSKHKVPLMVAGTANSPSVAEQALFMMLTLAKRANEMHAMVRDGTWGSRLGVLPFDLYGKTVLIIGFGRIGTRTAKRCLAMEMQVLVYDPYKPAAEITAAGCEPVADLDAALPRADFVSIHCPKTPETIGLFNAARLRLMKPTAYLINTARGGLIDEAALYDALVSGRLAGAGLDVFEQEPPPVGHALHALPNVIMAPHVAGVTREAVDRMSEQTARNILSVLDGAPIRQNVINQDVL</sequence>
<gene>
    <name evidence="7" type="ORF">HL667_03245</name>
</gene>
<feature type="domain" description="D-isomer specific 2-hydroxyacid dehydrogenase NAD-binding" evidence="6">
    <location>
        <begin position="119"/>
        <end position="295"/>
    </location>
</feature>
<evidence type="ECO:0000313" key="7">
    <source>
        <dbReference type="EMBL" id="NPU64006.1"/>
    </source>
</evidence>
<dbReference type="InterPro" id="IPR036291">
    <property type="entry name" value="NAD(P)-bd_dom_sf"/>
</dbReference>
<accession>A0ABX2C6W0</accession>
<name>A0ABX2C6W0_9BRAD</name>
<dbReference type="PROSITE" id="PS00671">
    <property type="entry name" value="D_2_HYDROXYACID_DH_3"/>
    <property type="match status" value="1"/>
</dbReference>
<comment type="caution">
    <text evidence="7">The sequence shown here is derived from an EMBL/GenBank/DDBJ whole genome shotgun (WGS) entry which is preliminary data.</text>
</comment>
<dbReference type="InterPro" id="IPR029753">
    <property type="entry name" value="D-isomer_DH_CS"/>
</dbReference>
<dbReference type="Pfam" id="PF02826">
    <property type="entry name" value="2-Hacid_dh_C"/>
    <property type="match status" value="1"/>
</dbReference>
<reference evidence="7" key="1">
    <citation type="submission" date="2020-05" db="EMBL/GenBank/DDBJ databases">
        <title>Nod-independent and nitrogen-fixing Bradyrhizobium aeschynomene sp. nov. isolated from nodules of Aeschynomene indica.</title>
        <authorList>
            <person name="Zhang Z."/>
        </authorList>
    </citation>
    <scope>NUCLEOTIDE SEQUENCE</scope>
    <source>
        <strain evidence="7">83012</strain>
    </source>
</reference>
<keyword evidence="2 4" id="KW-0560">Oxidoreductase</keyword>
<evidence type="ECO:0000256" key="4">
    <source>
        <dbReference type="RuleBase" id="RU003719"/>
    </source>
</evidence>
<comment type="similarity">
    <text evidence="1 4">Belongs to the D-isomer specific 2-hydroxyacid dehydrogenase family.</text>
</comment>
<protein>
    <submittedName>
        <fullName evidence="7">Hydroxyacid dehydrogenase</fullName>
    </submittedName>
</protein>
<dbReference type="RefSeq" id="WP_172108915.1">
    <property type="nucleotide sequence ID" value="NZ_JABFDM010000006.1"/>
</dbReference>